<proteinExistence type="inferred from homology"/>
<evidence type="ECO:0000313" key="8">
    <source>
        <dbReference type="EMBL" id="EJY58056.1"/>
    </source>
</evidence>
<keyword evidence="5 6" id="KW-0472">Membrane</keyword>
<feature type="transmembrane region" description="Helical" evidence="6">
    <location>
        <begin position="325"/>
        <end position="343"/>
    </location>
</feature>
<keyword evidence="2 6" id="KW-1003">Cell membrane</keyword>
<feature type="coiled-coil region" evidence="7">
    <location>
        <begin position="268"/>
        <end position="295"/>
    </location>
</feature>
<gene>
    <name evidence="8" type="primary">GPRgr74c</name>
    <name evidence="8" type="ORF">AaeL_AAEL017476</name>
</gene>
<accession>J9EBH6</accession>
<feature type="transmembrane region" description="Helical" evidence="6">
    <location>
        <begin position="212"/>
        <end position="234"/>
    </location>
</feature>
<dbReference type="Proteomes" id="UP000682892">
    <property type="component" value="Unassembled WGS sequence"/>
</dbReference>
<sequence>MNAINLFYFFGIIPYQYNPVHKCYAAKRAMRNAFQMLWFIIAPTTTMLTLGVLIRELLFRDVRFWRVVYILRLFISVITLFVNISDNYYNAKFHMELLNFCTRSCAKTASKISQKTMKKITVLLSFYIYYQANQYTFVVLYNEELDELFFFVTYYYLEMVLILNMFYIACLFTAMQELMNNIIKMRNRDQSKLYGQYLRQKTLLTKKMSFRLVQLTTNTYVVSSALIFIFVTQLQTFPHGILEANVMSLGLAGSVIQLVGLFSVCYEAHQCANQEQELARKLSDLRENFAQNNKESPSTTMTKISVLYRPPAISAYGLFEINLNFFYQMIAAIFTQCVILFQFQSFEQQ</sequence>
<feature type="transmembrane region" description="Helical" evidence="6">
    <location>
        <begin position="37"/>
        <end position="58"/>
    </location>
</feature>
<comment type="subcellular location">
    <subcellularLocation>
        <location evidence="1 6">Cell membrane</location>
        <topology evidence="1 6">Multi-pass membrane protein</topology>
    </subcellularLocation>
</comment>
<dbReference type="EMBL" id="CH478103">
    <property type="protein sequence ID" value="EJY58056.1"/>
    <property type="molecule type" value="Genomic_DNA"/>
</dbReference>
<evidence type="ECO:0000256" key="2">
    <source>
        <dbReference type="ARBA" id="ARBA00022475"/>
    </source>
</evidence>
<evidence type="ECO:0000256" key="6">
    <source>
        <dbReference type="RuleBase" id="RU363108"/>
    </source>
</evidence>
<evidence type="ECO:0000256" key="4">
    <source>
        <dbReference type="ARBA" id="ARBA00022989"/>
    </source>
</evidence>
<dbReference type="GO" id="GO:0050909">
    <property type="term" value="P:sensory perception of taste"/>
    <property type="evidence" value="ECO:0007669"/>
    <property type="project" value="InterPro"/>
</dbReference>
<name>J9EBH6_AEDAE</name>
<feature type="transmembrane region" description="Helical" evidence="6">
    <location>
        <begin position="153"/>
        <end position="175"/>
    </location>
</feature>
<protein>
    <recommendedName>
        <fullName evidence="6">Gustatory receptor</fullName>
    </recommendedName>
</protein>
<comment type="function">
    <text evidence="6">Gustatory receptor which mediates acceptance or avoidance behavior, depending on its substrates.</text>
</comment>
<evidence type="ECO:0000256" key="5">
    <source>
        <dbReference type="ARBA" id="ARBA00023136"/>
    </source>
</evidence>
<dbReference type="InterPro" id="IPR013604">
    <property type="entry name" value="7TM_chemorcpt"/>
</dbReference>
<dbReference type="GO" id="GO:0005886">
    <property type="term" value="C:plasma membrane"/>
    <property type="evidence" value="ECO:0007669"/>
    <property type="project" value="UniProtKB-SubCell"/>
</dbReference>
<keyword evidence="3 6" id="KW-0812">Transmembrane</keyword>
<dbReference type="Pfam" id="PF08395">
    <property type="entry name" value="7tm_7"/>
    <property type="match status" value="1"/>
</dbReference>
<feature type="non-terminal residue" evidence="8">
    <location>
        <position position="349"/>
    </location>
</feature>
<reference evidence="8" key="2">
    <citation type="journal article" date="2007" name="Science">
        <title>Genome sequence of Aedes aegypti, a major arbovirus vector.</title>
        <authorList>
            <person name="Nene V."/>
            <person name="Wortman J.R."/>
            <person name="Lawson D."/>
            <person name="Haas B."/>
            <person name="Kodira C."/>
            <person name="Tu Z.J."/>
            <person name="Loftus B."/>
            <person name="Xi Z."/>
            <person name="Megy K."/>
            <person name="Grabherr M."/>
            <person name="Ren Q."/>
            <person name="Zdobnov E.M."/>
            <person name="Lobo N.F."/>
            <person name="Campbell K.S."/>
            <person name="Brown S.E."/>
            <person name="Bonaldo M.F."/>
            <person name="Zhu J."/>
            <person name="Sinkins S.P."/>
            <person name="Hogenkamp D.G."/>
            <person name="Amedeo P."/>
            <person name="Arensburger P."/>
            <person name="Atkinson P.W."/>
            <person name="Bidwell S."/>
            <person name="Biedler J."/>
            <person name="Birney E."/>
            <person name="Bruggner R.V."/>
            <person name="Costas J."/>
            <person name="Coy M.R."/>
            <person name="Crabtree J."/>
            <person name="Crawford M."/>
            <person name="Debruyn B."/>
            <person name="Decaprio D."/>
            <person name="Eiglmeier K."/>
            <person name="Eisenstadt E."/>
            <person name="El-Dorry H."/>
            <person name="Gelbart W.M."/>
            <person name="Gomes S.L."/>
            <person name="Hammond M."/>
            <person name="Hannick L.I."/>
            <person name="Hogan J.R."/>
            <person name="Holmes M.H."/>
            <person name="Jaffe D."/>
            <person name="Johnston J.S."/>
            <person name="Kennedy R.C."/>
            <person name="Koo H."/>
            <person name="Kravitz S."/>
            <person name="Kriventseva E.V."/>
            <person name="Kulp D."/>
            <person name="Labutti K."/>
            <person name="Lee E."/>
            <person name="Li S."/>
            <person name="Lovin D.D."/>
            <person name="Mao C."/>
            <person name="Mauceli E."/>
            <person name="Menck C.F."/>
            <person name="Miller J.R."/>
            <person name="Montgomery P."/>
            <person name="Mori A."/>
            <person name="Nascimento A.L."/>
            <person name="Naveira H.F."/>
            <person name="Nusbaum C."/>
            <person name="O'leary S."/>
            <person name="Orvis J."/>
            <person name="Pertea M."/>
            <person name="Quesneville H."/>
            <person name="Reidenbach K.R."/>
            <person name="Rogers Y.H."/>
            <person name="Roth C.W."/>
            <person name="Schneider J.R."/>
            <person name="Schatz M."/>
            <person name="Shumway M."/>
            <person name="Stanke M."/>
            <person name="Stinson E.O."/>
            <person name="Tubio J.M."/>
            <person name="Vanzee J.P."/>
            <person name="Verjovski-Almeida S."/>
            <person name="Werner D."/>
            <person name="White O."/>
            <person name="Wyder S."/>
            <person name="Zeng Q."/>
            <person name="Zhao Q."/>
            <person name="Zhao Y."/>
            <person name="Hill C.A."/>
            <person name="Raikhel A.S."/>
            <person name="Soares M.B."/>
            <person name="Knudson D.L."/>
            <person name="Lee N.H."/>
            <person name="Galagan J."/>
            <person name="Salzberg S.L."/>
            <person name="Paulsen I.T."/>
            <person name="Dimopoulos G."/>
            <person name="Collins F.H."/>
            <person name="Birren B."/>
            <person name="Fraser-Liggett C.M."/>
            <person name="Severson D.W."/>
        </authorList>
    </citation>
    <scope>NUCLEOTIDE SEQUENCE [LARGE SCALE GENOMIC DNA]</scope>
    <source>
        <strain evidence="8">Liverpool</strain>
    </source>
</reference>
<evidence type="ECO:0000256" key="1">
    <source>
        <dbReference type="ARBA" id="ARBA00004651"/>
    </source>
</evidence>
<keyword evidence="6" id="KW-0807">Transducer</keyword>
<feature type="transmembrane region" description="Helical" evidence="6">
    <location>
        <begin position="120"/>
        <end position="141"/>
    </location>
</feature>
<evidence type="ECO:0000256" key="3">
    <source>
        <dbReference type="ARBA" id="ARBA00022692"/>
    </source>
</evidence>
<dbReference type="AlphaFoldDB" id="J9EBH6"/>
<keyword evidence="6" id="KW-0675">Receptor</keyword>
<keyword evidence="7" id="KW-0175">Coiled coil</keyword>
<organism evidence="8 9">
    <name type="scientific">Aedes aegypti</name>
    <name type="common">Yellowfever mosquito</name>
    <name type="synonym">Culex aegypti</name>
    <dbReference type="NCBI Taxonomy" id="7159"/>
    <lineage>
        <taxon>Eukaryota</taxon>
        <taxon>Metazoa</taxon>
        <taxon>Ecdysozoa</taxon>
        <taxon>Arthropoda</taxon>
        <taxon>Hexapoda</taxon>
        <taxon>Insecta</taxon>
        <taxon>Pterygota</taxon>
        <taxon>Neoptera</taxon>
        <taxon>Endopterygota</taxon>
        <taxon>Diptera</taxon>
        <taxon>Nematocera</taxon>
        <taxon>Culicoidea</taxon>
        <taxon>Culicidae</taxon>
        <taxon>Culicinae</taxon>
        <taxon>Aedini</taxon>
        <taxon>Aedes</taxon>
        <taxon>Stegomyia</taxon>
    </lineage>
</organism>
<reference evidence="8" key="1">
    <citation type="submission" date="2005-10" db="EMBL/GenBank/DDBJ databases">
        <authorList>
            <person name="Loftus B.J."/>
            <person name="Nene V.M."/>
            <person name="Hannick L.I."/>
            <person name="Bidwell S."/>
            <person name="Haas B."/>
            <person name="Amedeo P."/>
            <person name="Orvis J."/>
            <person name="Wortman J.R."/>
            <person name="White O.R."/>
            <person name="Salzberg S."/>
            <person name="Shumway M."/>
            <person name="Koo H."/>
            <person name="Zhao Y."/>
            <person name="Holmes M."/>
            <person name="Miller J."/>
            <person name="Schatz M."/>
            <person name="Pop M."/>
            <person name="Pai G."/>
            <person name="Utterback T."/>
            <person name="Rogers Y.-H."/>
            <person name="Kravitz S."/>
            <person name="Fraser C.M."/>
        </authorList>
    </citation>
    <scope>NUCLEOTIDE SEQUENCE</scope>
    <source>
        <strain evidence="8">Liverpool</strain>
    </source>
</reference>
<dbReference type="GO" id="GO:0007165">
    <property type="term" value="P:signal transduction"/>
    <property type="evidence" value="ECO:0007669"/>
    <property type="project" value="UniProtKB-KW"/>
</dbReference>
<evidence type="ECO:0000313" key="9">
    <source>
        <dbReference type="Proteomes" id="UP000682892"/>
    </source>
</evidence>
<evidence type="ECO:0000256" key="7">
    <source>
        <dbReference type="SAM" id="Coils"/>
    </source>
</evidence>
<keyword evidence="4 6" id="KW-1133">Transmembrane helix</keyword>
<feature type="transmembrane region" description="Helical" evidence="6">
    <location>
        <begin position="246"/>
        <end position="266"/>
    </location>
</feature>
<reference evidence="8" key="3">
    <citation type="submission" date="2012-09" db="EMBL/GenBank/DDBJ databases">
        <authorList>
            <consortium name="VectorBase"/>
        </authorList>
    </citation>
    <scope>NUCLEOTIDE SEQUENCE</scope>
    <source>
        <strain evidence="8">Liverpool</strain>
    </source>
</reference>
<feature type="transmembrane region" description="Helical" evidence="6">
    <location>
        <begin position="64"/>
        <end position="84"/>
    </location>
</feature>
<comment type="similarity">
    <text evidence="6">Belongs to the insect chemoreceptor superfamily. Gustatory receptor (GR) family.</text>
</comment>